<sequence length="54" mass="6605">MNIWDSNIFEYEFNLKYSLIVLRERKTLFGKSYFFPRNQFSNKIENRPSSFSSD</sequence>
<accession>A0ABP2T7L9</accession>
<keyword evidence="2" id="KW-1185">Reference proteome</keyword>
<organism evidence="1 2">
    <name type="scientific">Leptospira noguchii str. 2007001578</name>
    <dbReference type="NCBI Taxonomy" id="1049974"/>
    <lineage>
        <taxon>Bacteria</taxon>
        <taxon>Pseudomonadati</taxon>
        <taxon>Spirochaetota</taxon>
        <taxon>Spirochaetia</taxon>
        <taxon>Leptospirales</taxon>
        <taxon>Leptospiraceae</taxon>
        <taxon>Leptospira</taxon>
    </lineage>
</organism>
<name>A0ABP2T7L9_9LEPT</name>
<proteinExistence type="predicted"/>
<gene>
    <name evidence="1" type="ORF">LEP1GSC035_4641</name>
</gene>
<comment type="caution">
    <text evidence="1">The sequence shown here is derived from an EMBL/GenBank/DDBJ whole genome shotgun (WGS) entry which is preliminary data.</text>
</comment>
<reference evidence="1 2" key="1">
    <citation type="submission" date="2013-01" db="EMBL/GenBank/DDBJ databases">
        <authorList>
            <person name="Harkins D.M."/>
            <person name="Durkin A.S."/>
            <person name="Brinkac L.M."/>
            <person name="Haft D.H."/>
            <person name="Selengut J.D."/>
            <person name="Sanka R."/>
            <person name="DePew J."/>
            <person name="Purushe J."/>
            <person name="Whelen A.C."/>
            <person name="Vinetz J.M."/>
            <person name="Sutton G.G."/>
            <person name="Nierman W.C."/>
            <person name="Fouts D.E."/>
        </authorList>
    </citation>
    <scope>NUCLEOTIDE SEQUENCE [LARGE SCALE GENOMIC DNA]</scope>
    <source>
        <strain evidence="1 2">2007001578</strain>
    </source>
</reference>
<dbReference type="EMBL" id="AHMH02000096">
    <property type="protein sequence ID" value="EMN00269.1"/>
    <property type="molecule type" value="Genomic_DNA"/>
</dbReference>
<evidence type="ECO:0000313" key="2">
    <source>
        <dbReference type="Proteomes" id="UP000012099"/>
    </source>
</evidence>
<dbReference type="Proteomes" id="UP000012099">
    <property type="component" value="Unassembled WGS sequence"/>
</dbReference>
<protein>
    <submittedName>
        <fullName evidence="1">Uncharacterized protein</fullName>
    </submittedName>
</protein>
<evidence type="ECO:0000313" key="1">
    <source>
        <dbReference type="EMBL" id="EMN00269.1"/>
    </source>
</evidence>